<proteinExistence type="inferred from homology"/>
<dbReference type="RefSeq" id="WP_180570593.1">
    <property type="nucleotide sequence ID" value="NZ_JACCKB010000045.1"/>
</dbReference>
<dbReference type="AlphaFoldDB" id="A0A853I3S9"/>
<name>A0A853I3S9_9GAMM</name>
<keyword evidence="2 3" id="KW-0804">Transcription</keyword>
<dbReference type="InterPro" id="IPR038309">
    <property type="entry name" value="Rsd/AlgQ_sf"/>
</dbReference>
<evidence type="ECO:0000256" key="3">
    <source>
        <dbReference type="RuleBase" id="RU004409"/>
    </source>
</evidence>
<dbReference type="Proteomes" id="UP000569732">
    <property type="component" value="Unassembled WGS sequence"/>
</dbReference>
<comment type="caution">
    <text evidence="4">The sequence shown here is derived from an EMBL/GenBank/DDBJ whole genome shotgun (WGS) entry which is preliminary data.</text>
</comment>
<accession>A0A853I3S9</accession>
<protein>
    <submittedName>
        <fullName evidence="4">Sigma D regulator</fullName>
    </submittedName>
</protein>
<evidence type="ECO:0000256" key="1">
    <source>
        <dbReference type="ARBA" id="ARBA00023015"/>
    </source>
</evidence>
<dbReference type="EMBL" id="JACCKB010000045">
    <property type="protein sequence ID" value="NYZ68590.1"/>
    <property type="molecule type" value="Genomic_DNA"/>
</dbReference>
<keyword evidence="1 3" id="KW-0805">Transcription regulation</keyword>
<dbReference type="Gene3D" id="1.20.120.1370">
    <property type="entry name" value="Regulator of RNA polymerase sigma(70) subunit, domain 4"/>
    <property type="match status" value="1"/>
</dbReference>
<dbReference type="PIRSF" id="PIRSF016548">
    <property type="entry name" value="Rsd_AlgQ"/>
    <property type="match status" value="1"/>
</dbReference>
<gene>
    <name evidence="4" type="primary">rsd</name>
    <name evidence="4" type="ORF">H0A36_21475</name>
</gene>
<evidence type="ECO:0000256" key="2">
    <source>
        <dbReference type="ARBA" id="ARBA00023163"/>
    </source>
</evidence>
<dbReference type="NCBIfam" id="NF008723">
    <property type="entry name" value="PRK11718.1"/>
    <property type="match status" value="1"/>
</dbReference>
<organism evidence="4 5">
    <name type="scientific">Spartinivicinus marinus</name>
    <dbReference type="NCBI Taxonomy" id="2994442"/>
    <lineage>
        <taxon>Bacteria</taxon>
        <taxon>Pseudomonadati</taxon>
        <taxon>Pseudomonadota</taxon>
        <taxon>Gammaproteobacteria</taxon>
        <taxon>Oceanospirillales</taxon>
        <taxon>Zooshikellaceae</taxon>
        <taxon>Spartinivicinus</taxon>
    </lineage>
</organism>
<dbReference type="InterPro" id="IPR007448">
    <property type="entry name" value="Sigma70_reg_Rsd_AlgQ"/>
</dbReference>
<reference evidence="4 5" key="1">
    <citation type="submission" date="2020-07" db="EMBL/GenBank/DDBJ databases">
        <title>Endozoicomonas sp. nov., isolated from sediment.</title>
        <authorList>
            <person name="Gu T."/>
        </authorList>
    </citation>
    <scope>NUCLEOTIDE SEQUENCE [LARGE SCALE GENOMIC DNA]</scope>
    <source>
        <strain evidence="4 5">SM1973</strain>
    </source>
</reference>
<comment type="similarity">
    <text evidence="3">Belongs to the Rsd/AlgQ family.</text>
</comment>
<dbReference type="GO" id="GO:0006355">
    <property type="term" value="P:regulation of DNA-templated transcription"/>
    <property type="evidence" value="ECO:0007669"/>
    <property type="project" value="InterPro"/>
</dbReference>
<keyword evidence="5" id="KW-1185">Reference proteome</keyword>
<dbReference type="Pfam" id="PF04353">
    <property type="entry name" value="Rsd_AlgQ"/>
    <property type="match status" value="1"/>
</dbReference>
<evidence type="ECO:0000313" key="5">
    <source>
        <dbReference type="Proteomes" id="UP000569732"/>
    </source>
</evidence>
<sequence>MLESCKTAKERWGGVSEIIDRWLNERQALLVIYCKLSGLNAFDSEVDSEVLPEKIQAFCQILVDYISAGHFEVYEQLLKEGKEFNDGGLELAGKIYPKIQATTEMLLNFNDKFDTAAHCNELIDQFPSQLSVVGQALEERFTLEDQLIEVLHNAHKELVV</sequence>
<evidence type="ECO:0000313" key="4">
    <source>
        <dbReference type="EMBL" id="NYZ68590.1"/>
    </source>
</evidence>